<dbReference type="CDD" id="cd05162">
    <property type="entry name" value="PWWP"/>
    <property type="match status" value="1"/>
</dbReference>
<dbReference type="PROSITE" id="PS50812">
    <property type="entry name" value="PWWP"/>
    <property type="match status" value="1"/>
</dbReference>
<gene>
    <name evidence="3" type="ORF">QJS10_CPA16g01222</name>
</gene>
<dbReference type="Proteomes" id="UP001180020">
    <property type="component" value="Unassembled WGS sequence"/>
</dbReference>
<feature type="region of interest" description="Disordered" evidence="1">
    <location>
        <begin position="15"/>
        <end position="44"/>
    </location>
</feature>
<evidence type="ECO:0000313" key="4">
    <source>
        <dbReference type="Proteomes" id="UP001180020"/>
    </source>
</evidence>
<dbReference type="Gene3D" id="2.30.30.140">
    <property type="match status" value="1"/>
</dbReference>
<dbReference type="EMBL" id="JAUJYO010000016">
    <property type="protein sequence ID" value="KAK1294077.1"/>
    <property type="molecule type" value="Genomic_DNA"/>
</dbReference>
<evidence type="ECO:0000313" key="3">
    <source>
        <dbReference type="EMBL" id="KAK1294077.1"/>
    </source>
</evidence>
<organism evidence="3 4">
    <name type="scientific">Acorus calamus</name>
    <name type="common">Sweet flag</name>
    <dbReference type="NCBI Taxonomy" id="4465"/>
    <lineage>
        <taxon>Eukaryota</taxon>
        <taxon>Viridiplantae</taxon>
        <taxon>Streptophyta</taxon>
        <taxon>Embryophyta</taxon>
        <taxon>Tracheophyta</taxon>
        <taxon>Spermatophyta</taxon>
        <taxon>Magnoliopsida</taxon>
        <taxon>Liliopsida</taxon>
        <taxon>Acoraceae</taxon>
        <taxon>Acorus</taxon>
    </lineage>
</organism>
<comment type="caution">
    <text evidence="3">The sequence shown here is derived from an EMBL/GenBank/DDBJ whole genome shotgun (WGS) entry which is preliminary data.</text>
</comment>
<feature type="compositionally biased region" description="Polar residues" evidence="1">
    <location>
        <begin position="232"/>
        <end position="243"/>
    </location>
</feature>
<protein>
    <recommendedName>
        <fullName evidence="2">PWWP domain-containing protein</fullName>
    </recommendedName>
</protein>
<name>A0AAV9CZU8_ACOCL</name>
<feature type="region of interest" description="Disordered" evidence="1">
    <location>
        <begin position="219"/>
        <end position="248"/>
    </location>
</feature>
<sequence>MAPPGVDCMVREKRFSGRRDHKLSAMNPNEKSKRRRKSEKKEMSRVSRFETGDFVWAKAFPYTWWPGRVYLRGVSTVSVAFFGCDKRRRFCVTDVRDFEEDYPQMIRTVEARLEDEIDRVLEILNYREMLYQHKNDIASPDDTSEHIREPEMSSLSEVDELRHPSKNAAYQFVKRKSVFGKAMVRFWLDEHESSRRTSIAEVSYQSALDVKSCLKRPDAHREKDQKKLSRVRFSSDNQTTTSDYACDSSEVTRPDISPQMMQLLDHCDQLVCKIKQSLGLESIYSVFTHDFSCIAVMVDEPKC</sequence>
<evidence type="ECO:0000256" key="1">
    <source>
        <dbReference type="SAM" id="MobiDB-lite"/>
    </source>
</evidence>
<reference evidence="3" key="1">
    <citation type="journal article" date="2023" name="Nat. Commun.">
        <title>Diploid and tetraploid genomes of Acorus and the evolution of monocots.</title>
        <authorList>
            <person name="Ma L."/>
            <person name="Liu K.W."/>
            <person name="Li Z."/>
            <person name="Hsiao Y.Y."/>
            <person name="Qi Y."/>
            <person name="Fu T."/>
            <person name="Tang G.D."/>
            <person name="Zhang D."/>
            <person name="Sun W.H."/>
            <person name="Liu D.K."/>
            <person name="Li Y."/>
            <person name="Chen G.Z."/>
            <person name="Liu X.D."/>
            <person name="Liao X.Y."/>
            <person name="Jiang Y.T."/>
            <person name="Yu X."/>
            <person name="Hao Y."/>
            <person name="Huang J."/>
            <person name="Zhao X.W."/>
            <person name="Ke S."/>
            <person name="Chen Y.Y."/>
            <person name="Wu W.L."/>
            <person name="Hsu J.L."/>
            <person name="Lin Y.F."/>
            <person name="Huang M.D."/>
            <person name="Li C.Y."/>
            <person name="Huang L."/>
            <person name="Wang Z.W."/>
            <person name="Zhao X."/>
            <person name="Zhong W.Y."/>
            <person name="Peng D.H."/>
            <person name="Ahmad S."/>
            <person name="Lan S."/>
            <person name="Zhang J.S."/>
            <person name="Tsai W.C."/>
            <person name="Van de Peer Y."/>
            <person name="Liu Z.J."/>
        </authorList>
    </citation>
    <scope>NUCLEOTIDE SEQUENCE</scope>
    <source>
        <strain evidence="3">CP</strain>
    </source>
</reference>
<feature type="domain" description="PWWP" evidence="2">
    <location>
        <begin position="51"/>
        <end position="101"/>
    </location>
</feature>
<keyword evidence="4" id="KW-1185">Reference proteome</keyword>
<dbReference type="PANTHER" id="PTHR10688:SF2">
    <property type="entry name" value="PWWP DOMAIN-CONTAINING PROTEIN"/>
    <property type="match status" value="1"/>
</dbReference>
<dbReference type="AlphaFoldDB" id="A0AAV9CZU8"/>
<reference evidence="3" key="2">
    <citation type="submission" date="2023-06" db="EMBL/GenBank/DDBJ databases">
        <authorList>
            <person name="Ma L."/>
            <person name="Liu K.-W."/>
            <person name="Li Z."/>
            <person name="Hsiao Y.-Y."/>
            <person name="Qi Y."/>
            <person name="Fu T."/>
            <person name="Tang G."/>
            <person name="Zhang D."/>
            <person name="Sun W.-H."/>
            <person name="Liu D.-K."/>
            <person name="Li Y."/>
            <person name="Chen G.-Z."/>
            <person name="Liu X.-D."/>
            <person name="Liao X.-Y."/>
            <person name="Jiang Y.-T."/>
            <person name="Yu X."/>
            <person name="Hao Y."/>
            <person name="Huang J."/>
            <person name="Zhao X.-W."/>
            <person name="Ke S."/>
            <person name="Chen Y.-Y."/>
            <person name="Wu W.-L."/>
            <person name="Hsu J.-L."/>
            <person name="Lin Y.-F."/>
            <person name="Huang M.-D."/>
            <person name="Li C.-Y."/>
            <person name="Huang L."/>
            <person name="Wang Z.-W."/>
            <person name="Zhao X."/>
            <person name="Zhong W.-Y."/>
            <person name="Peng D.-H."/>
            <person name="Ahmad S."/>
            <person name="Lan S."/>
            <person name="Zhang J.-S."/>
            <person name="Tsai W.-C."/>
            <person name="Van De Peer Y."/>
            <person name="Liu Z.-J."/>
        </authorList>
    </citation>
    <scope>NUCLEOTIDE SEQUENCE</scope>
    <source>
        <strain evidence="3">CP</strain>
        <tissue evidence="3">Leaves</tissue>
    </source>
</reference>
<dbReference type="PANTHER" id="PTHR10688">
    <property type="entry name" value="PWWP DOMAIN-CONTAINING PROTEIN"/>
    <property type="match status" value="1"/>
</dbReference>
<dbReference type="SUPFAM" id="SSF63748">
    <property type="entry name" value="Tudor/PWWP/MBT"/>
    <property type="match status" value="1"/>
</dbReference>
<accession>A0AAV9CZU8</accession>
<proteinExistence type="predicted"/>
<dbReference type="InterPro" id="IPR052657">
    <property type="entry name" value="PDP_family_Arabidopsis"/>
</dbReference>
<evidence type="ECO:0000259" key="2">
    <source>
        <dbReference type="PROSITE" id="PS50812"/>
    </source>
</evidence>
<dbReference type="InterPro" id="IPR000313">
    <property type="entry name" value="PWWP_dom"/>
</dbReference>